<evidence type="ECO:0000256" key="1">
    <source>
        <dbReference type="SAM" id="Phobius"/>
    </source>
</evidence>
<evidence type="ECO:0000313" key="2">
    <source>
        <dbReference type="EMBL" id="KAA8529082.1"/>
    </source>
</evidence>
<keyword evidence="1" id="KW-1133">Transmembrane helix</keyword>
<dbReference type="EMBL" id="CM018044">
    <property type="protein sequence ID" value="KAA8529082.1"/>
    <property type="molecule type" value="Genomic_DNA"/>
</dbReference>
<protein>
    <recommendedName>
        <fullName evidence="4">Mediator of RNA polymerase II transcription subunit 18</fullName>
    </recommendedName>
</protein>
<dbReference type="PANTHER" id="PTHR33782:SF20">
    <property type="match status" value="1"/>
</dbReference>
<dbReference type="Proteomes" id="UP000325577">
    <property type="component" value="Linkage Group LG20"/>
</dbReference>
<reference evidence="2 3" key="1">
    <citation type="submission" date="2019-09" db="EMBL/GenBank/DDBJ databases">
        <title>A chromosome-level genome assembly of the Chinese tupelo Nyssa sinensis.</title>
        <authorList>
            <person name="Yang X."/>
            <person name="Kang M."/>
            <person name="Yang Y."/>
            <person name="Xiong H."/>
            <person name="Wang M."/>
            <person name="Zhang Z."/>
            <person name="Wang Z."/>
            <person name="Wu H."/>
            <person name="Ma T."/>
            <person name="Liu J."/>
            <person name="Xi Z."/>
        </authorList>
    </citation>
    <scope>NUCLEOTIDE SEQUENCE [LARGE SCALE GENOMIC DNA]</scope>
    <source>
        <strain evidence="2">J267</strain>
        <tissue evidence="2">Leaf</tissue>
    </source>
</reference>
<organism evidence="2 3">
    <name type="scientific">Nyssa sinensis</name>
    <dbReference type="NCBI Taxonomy" id="561372"/>
    <lineage>
        <taxon>Eukaryota</taxon>
        <taxon>Viridiplantae</taxon>
        <taxon>Streptophyta</taxon>
        <taxon>Embryophyta</taxon>
        <taxon>Tracheophyta</taxon>
        <taxon>Spermatophyta</taxon>
        <taxon>Magnoliopsida</taxon>
        <taxon>eudicotyledons</taxon>
        <taxon>Gunneridae</taxon>
        <taxon>Pentapetalae</taxon>
        <taxon>asterids</taxon>
        <taxon>Cornales</taxon>
        <taxon>Nyssaceae</taxon>
        <taxon>Nyssa</taxon>
    </lineage>
</organism>
<evidence type="ECO:0000313" key="3">
    <source>
        <dbReference type="Proteomes" id="UP000325577"/>
    </source>
</evidence>
<accession>A0A5J5AGV4</accession>
<keyword evidence="3" id="KW-1185">Reference proteome</keyword>
<feature type="transmembrane region" description="Helical" evidence="1">
    <location>
        <begin position="144"/>
        <end position="164"/>
    </location>
</feature>
<dbReference type="PANTHER" id="PTHR33782">
    <property type="entry name" value="OS01G0121600 PROTEIN"/>
    <property type="match status" value="1"/>
</dbReference>
<name>A0A5J5AGV4_9ASTE</name>
<dbReference type="OrthoDB" id="672819at2759"/>
<dbReference type="AlphaFoldDB" id="A0A5J5AGV4"/>
<proteinExistence type="predicted"/>
<evidence type="ECO:0008006" key="4">
    <source>
        <dbReference type="Google" id="ProtNLM"/>
    </source>
</evidence>
<feature type="transmembrane region" description="Helical" evidence="1">
    <location>
        <begin position="115"/>
        <end position="138"/>
    </location>
</feature>
<keyword evidence="1" id="KW-0812">Transmembrane</keyword>
<sequence>MQAASLQSLLLPARPFSGNLHHKPRLINPTKKPSTAVFASKRDAHDRDYDGRLVDEDMIVLRKRIHEMKMVERNYEPPSGWMEWEKRYYNSSYDSDICEAMEYLQTLLMETRPSLALGMVALIALSVPTSTALIAFQLMEVAKVFLGALLGAGMLYEICALSELRIASFSGF</sequence>
<keyword evidence="1" id="KW-0472">Membrane</keyword>
<gene>
    <name evidence="2" type="ORF">F0562_033430</name>
</gene>